<evidence type="ECO:0000256" key="2">
    <source>
        <dbReference type="ARBA" id="ARBA00011955"/>
    </source>
</evidence>
<evidence type="ECO:0000256" key="6">
    <source>
        <dbReference type="ARBA" id="ARBA00022630"/>
    </source>
</evidence>
<dbReference type="InterPro" id="IPR024932">
    <property type="entry name" value="ApbE"/>
</dbReference>
<keyword evidence="12" id="KW-0472">Membrane</keyword>
<accession>A0A2A2EXJ2</accession>
<dbReference type="GO" id="GO:0016740">
    <property type="term" value="F:transferase activity"/>
    <property type="evidence" value="ECO:0007669"/>
    <property type="project" value="UniProtKB-UniRule"/>
</dbReference>
<evidence type="ECO:0000313" key="22">
    <source>
        <dbReference type="Proteomes" id="UP000217771"/>
    </source>
</evidence>
<dbReference type="Gene3D" id="3.10.520.10">
    <property type="entry name" value="ApbE-like domains"/>
    <property type="match status" value="1"/>
</dbReference>
<dbReference type="AlphaFoldDB" id="A0A2A2EXJ2"/>
<evidence type="ECO:0000256" key="19">
    <source>
        <dbReference type="PIRSR" id="PIRSR006268-2"/>
    </source>
</evidence>
<comment type="function">
    <text evidence="20">Flavin transferase that catalyzes the transfer of the FMN moiety of FAD and its covalent binding to the hydroxyl group of a threonine residue in a target flavoprotein.</text>
</comment>
<feature type="binding site" evidence="19">
    <location>
        <position position="299"/>
    </location>
    <ligand>
        <name>Mg(2+)</name>
        <dbReference type="ChEBI" id="CHEBI:18420"/>
    </ligand>
</feature>
<keyword evidence="11 18" id="KW-0460">Magnesium</keyword>
<gene>
    <name evidence="21" type="ORF">CK498_08480</name>
</gene>
<evidence type="ECO:0000256" key="3">
    <source>
        <dbReference type="ARBA" id="ARBA00016337"/>
    </source>
</evidence>
<dbReference type="PROSITE" id="PS51257">
    <property type="entry name" value="PROKAR_LIPOPROTEIN"/>
    <property type="match status" value="1"/>
</dbReference>
<keyword evidence="5 20" id="KW-0997">Cell inner membrane</keyword>
<name>A0A2A2EXJ2_9GAMM</name>
<comment type="similarity">
    <text evidence="1 18 20">Belongs to the ApbE family.</text>
</comment>
<evidence type="ECO:0000256" key="14">
    <source>
        <dbReference type="ARBA" id="ARBA00023288"/>
    </source>
</evidence>
<evidence type="ECO:0000256" key="20">
    <source>
        <dbReference type="RuleBase" id="RU363002"/>
    </source>
</evidence>
<evidence type="ECO:0000256" key="13">
    <source>
        <dbReference type="ARBA" id="ARBA00023139"/>
    </source>
</evidence>
<dbReference type="FunFam" id="3.10.520.10:FF:000001">
    <property type="entry name" value="FAD:protein FMN transferase"/>
    <property type="match status" value="1"/>
</dbReference>
<dbReference type="EMBL" id="NSKB01000003">
    <property type="protein sequence ID" value="PAU77270.1"/>
    <property type="molecule type" value="Genomic_DNA"/>
</dbReference>
<evidence type="ECO:0000256" key="7">
    <source>
        <dbReference type="ARBA" id="ARBA00022679"/>
    </source>
</evidence>
<feature type="binding site" evidence="19">
    <location>
        <position position="295"/>
    </location>
    <ligand>
        <name>Mg(2+)</name>
        <dbReference type="ChEBI" id="CHEBI:18420"/>
    </ligand>
</feature>
<comment type="catalytic activity">
    <reaction evidence="16 18 20">
        <text>L-threonyl-[protein] + FAD = FMN-L-threonyl-[protein] + AMP + H(+)</text>
        <dbReference type="Rhea" id="RHEA:36847"/>
        <dbReference type="Rhea" id="RHEA-COMP:11060"/>
        <dbReference type="Rhea" id="RHEA-COMP:11061"/>
        <dbReference type="ChEBI" id="CHEBI:15378"/>
        <dbReference type="ChEBI" id="CHEBI:30013"/>
        <dbReference type="ChEBI" id="CHEBI:57692"/>
        <dbReference type="ChEBI" id="CHEBI:74257"/>
        <dbReference type="ChEBI" id="CHEBI:456215"/>
        <dbReference type="EC" id="2.7.1.180"/>
    </reaction>
</comment>
<dbReference type="OrthoDB" id="9778595at2"/>
<evidence type="ECO:0000256" key="16">
    <source>
        <dbReference type="ARBA" id="ARBA00048540"/>
    </source>
</evidence>
<keyword evidence="13" id="KW-0564">Palmitate</keyword>
<keyword evidence="9 20" id="KW-0732">Signal</keyword>
<evidence type="ECO:0000256" key="12">
    <source>
        <dbReference type="ARBA" id="ARBA00023136"/>
    </source>
</evidence>
<keyword evidence="6 18" id="KW-0285">Flavoprotein</keyword>
<dbReference type="GO" id="GO:0046872">
    <property type="term" value="F:metal ion binding"/>
    <property type="evidence" value="ECO:0007669"/>
    <property type="project" value="UniProtKB-UniRule"/>
</dbReference>
<dbReference type="PANTHER" id="PTHR30040:SF2">
    <property type="entry name" value="FAD:PROTEIN FMN TRANSFERASE"/>
    <property type="match status" value="1"/>
</dbReference>
<dbReference type="PANTHER" id="PTHR30040">
    <property type="entry name" value="THIAMINE BIOSYNTHESIS LIPOPROTEIN APBE"/>
    <property type="match status" value="1"/>
</dbReference>
<feature type="signal peptide" evidence="20">
    <location>
        <begin position="1"/>
        <end position="22"/>
    </location>
</feature>
<comment type="subcellular location">
    <subcellularLocation>
        <location evidence="17 20">Cell inner membrane</location>
        <topology evidence="17 20">Lipid-anchor</topology>
        <orientation evidence="17 20">Periplasmic side</orientation>
    </subcellularLocation>
</comment>
<evidence type="ECO:0000256" key="15">
    <source>
        <dbReference type="ARBA" id="ARBA00031306"/>
    </source>
</evidence>
<keyword evidence="10 18" id="KW-0274">FAD</keyword>
<evidence type="ECO:0000256" key="10">
    <source>
        <dbReference type="ARBA" id="ARBA00022827"/>
    </source>
</evidence>
<feature type="binding site" evidence="19">
    <location>
        <position position="180"/>
    </location>
    <ligand>
        <name>Mg(2+)</name>
        <dbReference type="ChEBI" id="CHEBI:18420"/>
    </ligand>
</feature>
<keyword evidence="8 18" id="KW-0479">Metal-binding</keyword>
<keyword evidence="7 18" id="KW-0808">Transferase</keyword>
<sequence length="356" mass="39281">MCKRYFPLLLLLAVVLALVACAENERQLDSPVALEGEIFGTFYQVTISDSLTQHQVDDIEAGILEELEAVDAIMSIYRDDSELTLFNEAPLGEWQLLSNELMEIMSISQSVSASSNGAFDVTIGGLVNLWSFGAEARPREVPDESILSERLSVVGYDSIELDLGERRARRLRDVYVDLGGVAKGFGTDRVAAYLDQQGIGHYLVSLGGDLIVRGYRDSERQPWRIGIEAPLDDRRQAQHILPLRDVSVATSGDYRNYFEEDGTRYSHTIDPRTGRPIQHQLASVTVAHAVNAWADAWATAMMVLGDEEGMELAIAQDLAVLMLVREADGWGSYASPAFAEVIGQNVMERLGIDIAQ</sequence>
<dbReference type="PIRSF" id="PIRSF006268">
    <property type="entry name" value="ApbE"/>
    <property type="match status" value="1"/>
</dbReference>
<keyword evidence="22" id="KW-1185">Reference proteome</keyword>
<dbReference type="GO" id="GO:0005886">
    <property type="term" value="C:plasma membrane"/>
    <property type="evidence" value="ECO:0007669"/>
    <property type="project" value="UniProtKB-SubCell"/>
</dbReference>
<protein>
    <recommendedName>
        <fullName evidence="3 18">FAD:protein FMN transferase</fullName>
        <ecNumber evidence="2 18">2.7.1.180</ecNumber>
    </recommendedName>
    <alternativeName>
        <fullName evidence="15 18">Flavin transferase</fullName>
    </alternativeName>
</protein>
<keyword evidence="4" id="KW-1003">Cell membrane</keyword>
<feature type="chain" id="PRO_5011826558" description="FAD:protein FMN transferase" evidence="20">
    <location>
        <begin position="23"/>
        <end position="356"/>
    </location>
</feature>
<dbReference type="EC" id="2.7.1.180" evidence="2 18"/>
<keyword evidence="14 20" id="KW-0449">Lipoprotein</keyword>
<evidence type="ECO:0000256" key="1">
    <source>
        <dbReference type="ARBA" id="ARBA00008282"/>
    </source>
</evidence>
<comment type="caution">
    <text evidence="21">The sequence shown here is derived from an EMBL/GenBank/DDBJ whole genome shotgun (WGS) entry which is preliminary data.</text>
</comment>
<dbReference type="SUPFAM" id="SSF143631">
    <property type="entry name" value="ApbE-like"/>
    <property type="match status" value="1"/>
</dbReference>
<evidence type="ECO:0000256" key="11">
    <source>
        <dbReference type="ARBA" id="ARBA00022842"/>
    </source>
</evidence>
<proteinExistence type="inferred from homology"/>
<dbReference type="InterPro" id="IPR003374">
    <property type="entry name" value="ApbE-like_sf"/>
</dbReference>
<evidence type="ECO:0000256" key="18">
    <source>
        <dbReference type="PIRNR" id="PIRNR006268"/>
    </source>
</evidence>
<evidence type="ECO:0000256" key="9">
    <source>
        <dbReference type="ARBA" id="ARBA00022729"/>
    </source>
</evidence>
<organism evidence="21 22">
    <name type="scientific">Halomonas salipaludis</name>
    <dbReference type="NCBI Taxonomy" id="2032625"/>
    <lineage>
        <taxon>Bacteria</taxon>
        <taxon>Pseudomonadati</taxon>
        <taxon>Pseudomonadota</taxon>
        <taxon>Gammaproteobacteria</taxon>
        <taxon>Oceanospirillales</taxon>
        <taxon>Halomonadaceae</taxon>
        <taxon>Halomonas</taxon>
    </lineage>
</organism>
<dbReference type="Proteomes" id="UP000217771">
    <property type="component" value="Unassembled WGS sequence"/>
</dbReference>
<dbReference type="Pfam" id="PF02424">
    <property type="entry name" value="ApbE"/>
    <property type="match status" value="1"/>
</dbReference>
<comment type="cofactor">
    <cofactor evidence="19">
        <name>Mg(2+)</name>
        <dbReference type="ChEBI" id="CHEBI:18420"/>
    </cofactor>
    <cofactor evidence="19">
        <name>Mn(2+)</name>
        <dbReference type="ChEBI" id="CHEBI:29035"/>
    </cofactor>
    <text evidence="19">Magnesium. Can also use manganese.</text>
</comment>
<evidence type="ECO:0000256" key="8">
    <source>
        <dbReference type="ARBA" id="ARBA00022723"/>
    </source>
</evidence>
<evidence type="ECO:0000313" key="21">
    <source>
        <dbReference type="EMBL" id="PAU77270.1"/>
    </source>
</evidence>
<dbReference type="RefSeq" id="WP_095620442.1">
    <property type="nucleotide sequence ID" value="NZ_NSKB01000003.1"/>
</dbReference>
<evidence type="ECO:0000256" key="17">
    <source>
        <dbReference type="ARBA" id="ARBA00060485"/>
    </source>
</evidence>
<evidence type="ECO:0000256" key="4">
    <source>
        <dbReference type="ARBA" id="ARBA00022475"/>
    </source>
</evidence>
<reference evidence="21 22" key="1">
    <citation type="submission" date="2017-08" db="EMBL/GenBank/DDBJ databases">
        <title>Halomonas alkalisoli sp. nov., isolated from saline alkaline soil.</title>
        <authorList>
            <person name="Wang D."/>
            <person name="Zhang G."/>
        </authorList>
    </citation>
    <scope>NUCLEOTIDE SEQUENCE [LARGE SCALE GENOMIC DNA]</scope>
    <source>
        <strain evidence="21 22">WRN001</strain>
    </source>
</reference>
<evidence type="ECO:0000256" key="5">
    <source>
        <dbReference type="ARBA" id="ARBA00022519"/>
    </source>
</evidence>